<comment type="similarity">
    <text evidence="2 13 14">Belongs to the RecF family.</text>
</comment>
<proteinExistence type="inferred from homology"/>
<organism evidence="16 17">
    <name type="scientific">Micrococcoides hystricis</name>
    <dbReference type="NCBI Taxonomy" id="1572761"/>
    <lineage>
        <taxon>Bacteria</taxon>
        <taxon>Bacillati</taxon>
        <taxon>Actinomycetota</taxon>
        <taxon>Actinomycetes</taxon>
        <taxon>Micrococcales</taxon>
        <taxon>Micrococcaceae</taxon>
        <taxon>Micrococcoides</taxon>
    </lineage>
</organism>
<gene>
    <name evidence="13 16" type="primary">recF</name>
    <name evidence="16" type="ORF">ACFFFR_08880</name>
</gene>
<dbReference type="InterPro" id="IPR027417">
    <property type="entry name" value="P-loop_NTPase"/>
</dbReference>
<dbReference type="RefSeq" id="WP_377459684.1">
    <property type="nucleotide sequence ID" value="NZ_JBHLUB010000030.1"/>
</dbReference>
<evidence type="ECO:0000256" key="4">
    <source>
        <dbReference type="ARBA" id="ARBA00022490"/>
    </source>
</evidence>
<evidence type="ECO:0000313" key="17">
    <source>
        <dbReference type="Proteomes" id="UP001589862"/>
    </source>
</evidence>
<evidence type="ECO:0000256" key="2">
    <source>
        <dbReference type="ARBA" id="ARBA00008016"/>
    </source>
</evidence>
<evidence type="ECO:0000259" key="15">
    <source>
        <dbReference type="Pfam" id="PF02463"/>
    </source>
</evidence>
<keyword evidence="6 13" id="KW-0547">Nucleotide-binding</keyword>
<evidence type="ECO:0000313" key="16">
    <source>
        <dbReference type="EMBL" id="MFC0582489.1"/>
    </source>
</evidence>
<feature type="domain" description="RecF/RecN/SMC N-terminal" evidence="15">
    <location>
        <begin position="2"/>
        <end position="383"/>
    </location>
</feature>
<dbReference type="InterPro" id="IPR018078">
    <property type="entry name" value="DNA-binding_RecF_CS"/>
</dbReference>
<keyword evidence="9 13" id="KW-0238">DNA-binding</keyword>
<evidence type="ECO:0000256" key="10">
    <source>
        <dbReference type="ARBA" id="ARBA00023204"/>
    </source>
</evidence>
<dbReference type="Gene3D" id="1.20.1050.90">
    <property type="entry name" value="RecF/RecN/SMC, N-terminal domain"/>
    <property type="match status" value="1"/>
</dbReference>
<dbReference type="InterPro" id="IPR042174">
    <property type="entry name" value="RecF_2"/>
</dbReference>
<dbReference type="PANTHER" id="PTHR32182:SF0">
    <property type="entry name" value="DNA REPLICATION AND REPAIR PROTEIN RECF"/>
    <property type="match status" value="1"/>
</dbReference>
<evidence type="ECO:0000256" key="14">
    <source>
        <dbReference type="RuleBase" id="RU000578"/>
    </source>
</evidence>
<reference evidence="16 17" key="1">
    <citation type="submission" date="2024-09" db="EMBL/GenBank/DDBJ databases">
        <authorList>
            <person name="Sun Q."/>
            <person name="Mori K."/>
        </authorList>
    </citation>
    <scope>NUCLEOTIDE SEQUENCE [LARGE SCALE GENOMIC DNA]</scope>
    <source>
        <strain evidence="16 17">NCAIM B.02604</strain>
    </source>
</reference>
<dbReference type="InterPro" id="IPR003395">
    <property type="entry name" value="RecF/RecN/SMC_N"/>
</dbReference>
<name>A0ABV6PBJ4_9MICC</name>
<evidence type="ECO:0000256" key="13">
    <source>
        <dbReference type="HAMAP-Rule" id="MF_00365"/>
    </source>
</evidence>
<dbReference type="Gene3D" id="3.40.50.300">
    <property type="entry name" value="P-loop containing nucleotide triphosphate hydrolases"/>
    <property type="match status" value="1"/>
</dbReference>
<evidence type="ECO:0000256" key="5">
    <source>
        <dbReference type="ARBA" id="ARBA00022705"/>
    </source>
</evidence>
<dbReference type="Pfam" id="PF02463">
    <property type="entry name" value="SMC_N"/>
    <property type="match status" value="1"/>
</dbReference>
<dbReference type="PROSITE" id="PS00617">
    <property type="entry name" value="RECF_1"/>
    <property type="match status" value="1"/>
</dbReference>
<keyword evidence="10 13" id="KW-0234">DNA repair</keyword>
<dbReference type="SUPFAM" id="SSF52540">
    <property type="entry name" value="P-loop containing nucleoside triphosphate hydrolases"/>
    <property type="match status" value="1"/>
</dbReference>
<protein>
    <recommendedName>
        <fullName evidence="3 13">DNA replication and repair protein RecF</fullName>
    </recommendedName>
</protein>
<sequence length="406" mass="44953">MYITELSLTDYRSYAQADVSLQPGSNVLVGRNGVGKTNLVEAIGYLATLSSHRVSNDQPLVRFGEPHALIRAQAMRGTQETRIEVQITPGAPNRASINRANPVPARRIMGLLRTVLFAPEDLVLIKGDPENRRRFLDELLGQLWPSQSTLTAEYDKVLKQRNALLKSIRKAGGYAALPAFESTLEVFDQHLAEAAARVLKGRLTVLDLLSPHLQASYDALIDAHTPVSAVYQSTLKFHDREEPAASTPAYLDHHRQLQSELATATTAELAELYRENFQRRRRPETERGITLTGPHREDVLLHLGQAPAKGYASHGETWSYALALRLASFEVLSEQEPGPAQRPILILDDVFAELDTGRRNRLAELATAAEQIIVTAAVAEDVPEQLAAHQIKVRHPQEDEEGTQLS</sequence>
<evidence type="ECO:0000256" key="1">
    <source>
        <dbReference type="ARBA" id="ARBA00004496"/>
    </source>
</evidence>
<comment type="function">
    <text evidence="12 13 14">The RecF protein is involved in DNA metabolism; it is required for DNA replication and normal SOS inducibility. RecF binds preferentially to single-stranded, linear DNA. It also seems to bind ATP.</text>
</comment>
<comment type="caution">
    <text evidence="16">The sequence shown here is derived from an EMBL/GenBank/DDBJ whole genome shotgun (WGS) entry which is preliminary data.</text>
</comment>
<dbReference type="PANTHER" id="PTHR32182">
    <property type="entry name" value="DNA REPLICATION AND REPAIR PROTEIN RECF"/>
    <property type="match status" value="1"/>
</dbReference>
<dbReference type="Proteomes" id="UP001589862">
    <property type="component" value="Unassembled WGS sequence"/>
</dbReference>
<keyword evidence="7 13" id="KW-0227">DNA damage</keyword>
<comment type="subcellular location">
    <subcellularLocation>
        <location evidence="1 13 14">Cytoplasm</location>
    </subcellularLocation>
</comment>
<evidence type="ECO:0000256" key="6">
    <source>
        <dbReference type="ARBA" id="ARBA00022741"/>
    </source>
</evidence>
<dbReference type="EMBL" id="JBHLUB010000030">
    <property type="protein sequence ID" value="MFC0582489.1"/>
    <property type="molecule type" value="Genomic_DNA"/>
</dbReference>
<keyword evidence="8 13" id="KW-0067">ATP-binding</keyword>
<dbReference type="HAMAP" id="MF_00365">
    <property type="entry name" value="RecF"/>
    <property type="match status" value="1"/>
</dbReference>
<keyword evidence="11 13" id="KW-0742">SOS response</keyword>
<accession>A0ABV6PBJ4</accession>
<evidence type="ECO:0000256" key="11">
    <source>
        <dbReference type="ARBA" id="ARBA00023236"/>
    </source>
</evidence>
<dbReference type="NCBIfam" id="TIGR00611">
    <property type="entry name" value="recf"/>
    <property type="match status" value="1"/>
</dbReference>
<evidence type="ECO:0000256" key="7">
    <source>
        <dbReference type="ARBA" id="ARBA00022763"/>
    </source>
</evidence>
<evidence type="ECO:0000256" key="9">
    <source>
        <dbReference type="ARBA" id="ARBA00023125"/>
    </source>
</evidence>
<dbReference type="PROSITE" id="PS00618">
    <property type="entry name" value="RECF_2"/>
    <property type="match status" value="1"/>
</dbReference>
<evidence type="ECO:0000256" key="8">
    <source>
        <dbReference type="ARBA" id="ARBA00022840"/>
    </source>
</evidence>
<keyword evidence="17" id="KW-1185">Reference proteome</keyword>
<evidence type="ECO:0000256" key="12">
    <source>
        <dbReference type="ARBA" id="ARBA00025401"/>
    </source>
</evidence>
<evidence type="ECO:0000256" key="3">
    <source>
        <dbReference type="ARBA" id="ARBA00020170"/>
    </source>
</evidence>
<feature type="binding site" evidence="13">
    <location>
        <begin position="30"/>
        <end position="37"/>
    </location>
    <ligand>
        <name>ATP</name>
        <dbReference type="ChEBI" id="CHEBI:30616"/>
    </ligand>
</feature>
<keyword evidence="5 13" id="KW-0235">DNA replication</keyword>
<dbReference type="InterPro" id="IPR001238">
    <property type="entry name" value="DNA-binding_RecF"/>
</dbReference>
<keyword evidence="4 13" id="KW-0963">Cytoplasm</keyword>